<protein>
    <recommendedName>
        <fullName evidence="2">DUF6286 domain-containing protein</fullName>
    </recommendedName>
</protein>
<evidence type="ECO:0000313" key="3">
    <source>
        <dbReference type="EMBL" id="QVT81331.1"/>
    </source>
</evidence>
<organism evidence="3 4">
    <name type="scientific">Nocardioides aquaticus</name>
    <dbReference type="NCBI Taxonomy" id="160826"/>
    <lineage>
        <taxon>Bacteria</taxon>
        <taxon>Bacillati</taxon>
        <taxon>Actinomycetota</taxon>
        <taxon>Actinomycetes</taxon>
        <taxon>Propionibacteriales</taxon>
        <taxon>Nocardioidaceae</taxon>
        <taxon>Nocardioides</taxon>
    </lineage>
</organism>
<evidence type="ECO:0000259" key="2">
    <source>
        <dbReference type="Pfam" id="PF19803"/>
    </source>
</evidence>
<keyword evidence="1" id="KW-0472">Membrane</keyword>
<evidence type="ECO:0000313" key="4">
    <source>
        <dbReference type="Proteomes" id="UP000679307"/>
    </source>
</evidence>
<dbReference type="InterPro" id="IPR046253">
    <property type="entry name" value="DUF6286"/>
</dbReference>
<dbReference type="EMBL" id="CP075371">
    <property type="protein sequence ID" value="QVT81331.1"/>
    <property type="molecule type" value="Genomic_DNA"/>
</dbReference>
<sequence length="185" mass="18692">MSATRSGTPAATAPRGRPLASVVALVLRLLVVALAVVTVRDLVVTQGWASGTSWTASVAGSLDGAGSGAGGVVAGVVLVALGVLMLLLGLLPARRTHLRSSVDALDLWITPAALAALARAVADRSAGVLEARTARAGRRRVRVAVRAHGDAAAVGREAQAAVDRDVSAMTPARVVVTSTSKELPR</sequence>
<gene>
    <name evidence="3" type="ORF">ENKNEFLB_03739</name>
</gene>
<keyword evidence="1" id="KW-1133">Transmembrane helix</keyword>
<feature type="transmembrane region" description="Helical" evidence="1">
    <location>
        <begin position="69"/>
        <end position="91"/>
    </location>
</feature>
<proteinExistence type="predicted"/>
<keyword evidence="1" id="KW-0812">Transmembrane</keyword>
<reference evidence="3 4" key="1">
    <citation type="submission" date="2021-05" db="EMBL/GenBank/DDBJ databases">
        <title>Complete genome of Nocardioides aquaticus KCTC 9944T isolated from meromictic and hypersaline Ekho Lake, Antarctica.</title>
        <authorList>
            <person name="Hwang K."/>
            <person name="Kim K.M."/>
            <person name="Choe H."/>
        </authorList>
    </citation>
    <scope>NUCLEOTIDE SEQUENCE [LARGE SCALE GENOMIC DNA]</scope>
    <source>
        <strain evidence="3 4">KCTC 9944</strain>
    </source>
</reference>
<name>A0ABX8ENW0_9ACTN</name>
<dbReference type="Proteomes" id="UP000679307">
    <property type="component" value="Chromosome"/>
</dbReference>
<dbReference type="RefSeq" id="WP_214056720.1">
    <property type="nucleotide sequence ID" value="NZ_CP075371.1"/>
</dbReference>
<accession>A0ABX8ENW0</accession>
<keyword evidence="4" id="KW-1185">Reference proteome</keyword>
<evidence type="ECO:0000256" key="1">
    <source>
        <dbReference type="SAM" id="Phobius"/>
    </source>
</evidence>
<dbReference type="Pfam" id="PF19803">
    <property type="entry name" value="DUF6286"/>
    <property type="match status" value="1"/>
</dbReference>
<feature type="domain" description="DUF6286" evidence="2">
    <location>
        <begin position="80"/>
        <end position="174"/>
    </location>
</feature>